<dbReference type="Pfam" id="PF13332">
    <property type="entry name" value="Fil_haemagg_2"/>
    <property type="match status" value="1"/>
</dbReference>
<dbReference type="AlphaFoldDB" id="A0AB38FUW0"/>
<reference evidence="7 8" key="1">
    <citation type="submission" date="2018-06" db="EMBL/GenBank/DDBJ databases">
        <authorList>
            <consortium name="Pathogen Informatics"/>
            <person name="Doyle S."/>
        </authorList>
    </citation>
    <scope>NUCLEOTIDE SEQUENCE [LARGE SCALE GENOMIC DNA]</scope>
    <source>
        <strain evidence="7 8">NCTC11967</strain>
    </source>
</reference>
<keyword evidence="2" id="KW-0800">Toxin</keyword>
<evidence type="ECO:0000313" key="8">
    <source>
        <dbReference type="Proteomes" id="UP000251313"/>
    </source>
</evidence>
<dbReference type="Pfam" id="PF04829">
    <property type="entry name" value="PT-VENN"/>
    <property type="match status" value="1"/>
</dbReference>
<keyword evidence="4" id="KW-0843">Virulence</keyword>
<evidence type="ECO:0000256" key="5">
    <source>
        <dbReference type="SAM" id="MobiDB-lite"/>
    </source>
</evidence>
<sequence>MGSTGGSVAISAGKQAHIGGADLVAQKDLSLSGDSVIIEPGHDKRTRDETFEQKKSGLTVALSGTVGSAINNAVTSAQETKETSDGRLRALQATKTALSGVQAGQAAAVASATGDPNAMGVSLSLTTQKSKTQQHAESDAVSGSTLNAGNKLAIVANGKQDGANSGDIVIAGSQLKAGGDTLLSAKNDILLSGAANTQQSSGKNSSSGGGVGVSIGAGGGGAGISVFANVNAANGKDKGNGTDWTETTLDSGKSLTINSGRDTVLNGAQVSADKITADIGRDLLISSQQDNNNYDSKQTSVAAGGSFTFGSMSGSGYISASQDKMKSRFDSVAEQSGLFAGNGGFDITVGNHTQLDGAVIASTATADKNSLDTGTLGFSDIHNEADFKTQHSGISLSGGGAFGGDQFKGNMPGGMISAAGNSGHAEGTTQAAVADGTITVRNKDKQQQDVANLSRDTEHANDSISPIFDKEKEQNRLKAVGLISDIGGQAADIARTQGEINALNAAKEKYGELKPGATEKERQDWLGKLRNSPTYQDEMKKYGTGSDIQRGIQAATAALQGVAGGNIAGGLAGASAPELANIIGHRAGIDDNEGAKAIAHAILGGVTAALQGNSAAAGAAGAVVGEAIAHQLYPNTPTEKLTEEERQTISTLSSISAGIAGGIAGGNTAGAAAGASAGKNAVENNFLSVTQLDNFAQKARTCEGAACQQVIQDMVDTNLKQQKEMLEFCSSQPDQCGNKYGYLVDQWDVFDKAIKQLDADGKLPNEFKNYLSAVYSSSMEAEGTVANLGWQQKFEALGLDKDTAAAMAATVPAMIAAKGPKGSSLPTPNSTPAANGLNYQSNPKHTPGQPGYSFKAGTEPKNSMDLFGSAVVSGKKMYAKDAEGNVHQFTNTNDGTWHWSGSTGDKSAPLNKNTIPSDVKKQLDLPKKGW</sequence>
<dbReference type="InterPro" id="IPR025157">
    <property type="entry name" value="Hemagglutinin_rpt"/>
</dbReference>
<organism evidence="7 8">
    <name type="scientific">Yokenella regensburgei</name>
    <dbReference type="NCBI Taxonomy" id="158877"/>
    <lineage>
        <taxon>Bacteria</taxon>
        <taxon>Pseudomonadati</taxon>
        <taxon>Pseudomonadota</taxon>
        <taxon>Gammaproteobacteria</taxon>
        <taxon>Enterobacterales</taxon>
        <taxon>Enterobacteriaceae</taxon>
        <taxon>Yokenella</taxon>
    </lineage>
</organism>
<name>A0AB38FUW0_9ENTR</name>
<evidence type="ECO:0000313" key="7">
    <source>
        <dbReference type="EMBL" id="SQA62744.1"/>
    </source>
</evidence>
<keyword evidence="3" id="KW-1266">Target cell cytoplasm</keyword>
<dbReference type="Proteomes" id="UP000251313">
    <property type="component" value="Unassembled WGS sequence"/>
</dbReference>
<dbReference type="InterPro" id="IPR006914">
    <property type="entry name" value="VENN_dom"/>
</dbReference>
<evidence type="ECO:0000256" key="1">
    <source>
        <dbReference type="ARBA" id="ARBA00004219"/>
    </source>
</evidence>
<evidence type="ECO:0000259" key="6">
    <source>
        <dbReference type="Pfam" id="PF04829"/>
    </source>
</evidence>
<comment type="caution">
    <text evidence="7">The sequence shown here is derived from an EMBL/GenBank/DDBJ whole genome shotgun (WGS) entry which is preliminary data.</text>
</comment>
<dbReference type="GO" id="GO:0003824">
    <property type="term" value="F:catalytic activity"/>
    <property type="evidence" value="ECO:0007669"/>
    <property type="project" value="UniProtKB-ARBA"/>
</dbReference>
<gene>
    <name evidence="7" type="ORF">NCTC11967_01751</name>
</gene>
<protein>
    <submittedName>
        <fullName evidence="7">Uncharacterized conserved protein</fullName>
    </submittedName>
</protein>
<comment type="subcellular location">
    <subcellularLocation>
        <location evidence="1">Target cell</location>
        <location evidence="1">Target cell cytoplasm</location>
    </subcellularLocation>
</comment>
<accession>A0AB38FUW0</accession>
<proteinExistence type="predicted"/>
<feature type="domain" description="VENN motif-containing" evidence="6">
    <location>
        <begin position="639"/>
        <end position="688"/>
    </location>
</feature>
<evidence type="ECO:0000256" key="3">
    <source>
        <dbReference type="ARBA" id="ARBA00022913"/>
    </source>
</evidence>
<dbReference type="EMBL" id="UAVL01000007">
    <property type="protein sequence ID" value="SQA62744.1"/>
    <property type="molecule type" value="Genomic_DNA"/>
</dbReference>
<feature type="compositionally biased region" description="Polar residues" evidence="5">
    <location>
        <begin position="889"/>
        <end position="916"/>
    </location>
</feature>
<feature type="compositionally biased region" description="Polar residues" evidence="5">
    <location>
        <begin position="824"/>
        <end position="844"/>
    </location>
</feature>
<evidence type="ECO:0000256" key="2">
    <source>
        <dbReference type="ARBA" id="ARBA00022656"/>
    </source>
</evidence>
<feature type="region of interest" description="Disordered" evidence="5">
    <location>
        <begin position="889"/>
        <end position="930"/>
    </location>
</feature>
<evidence type="ECO:0000256" key="4">
    <source>
        <dbReference type="ARBA" id="ARBA00023026"/>
    </source>
</evidence>
<dbReference type="GO" id="GO:0090729">
    <property type="term" value="F:toxin activity"/>
    <property type="evidence" value="ECO:0007669"/>
    <property type="project" value="UniProtKB-KW"/>
</dbReference>
<feature type="region of interest" description="Disordered" evidence="5">
    <location>
        <begin position="819"/>
        <end position="851"/>
    </location>
</feature>
<feature type="compositionally biased region" description="Basic and acidic residues" evidence="5">
    <location>
        <begin position="918"/>
        <end position="930"/>
    </location>
</feature>